<dbReference type="EMBL" id="WUMU01000001">
    <property type="protein sequence ID" value="MXN16667.1"/>
    <property type="molecule type" value="Genomic_DNA"/>
</dbReference>
<dbReference type="GO" id="GO:0005737">
    <property type="term" value="C:cytoplasm"/>
    <property type="evidence" value="ECO:0007669"/>
    <property type="project" value="TreeGrafter"/>
</dbReference>
<evidence type="ECO:0000313" key="4">
    <source>
        <dbReference type="Proteomes" id="UP000477911"/>
    </source>
</evidence>
<evidence type="ECO:0000313" key="3">
    <source>
        <dbReference type="EMBL" id="MXN16667.1"/>
    </source>
</evidence>
<dbReference type="Gene3D" id="3.50.50.60">
    <property type="entry name" value="FAD/NAD(P)-binding domain"/>
    <property type="match status" value="1"/>
</dbReference>
<keyword evidence="1" id="KW-0560">Oxidoreductase</keyword>
<accession>A0A6L7FZY4</accession>
<dbReference type="SUPFAM" id="SSF51905">
    <property type="entry name" value="FAD/NAD(P)-binding domain"/>
    <property type="match status" value="1"/>
</dbReference>
<protein>
    <submittedName>
        <fullName evidence="3">FAD-dependent oxidoreductase</fullName>
    </submittedName>
</protein>
<name>A0A6L7FZY4_9RHOB</name>
<comment type="caution">
    <text evidence="3">The sequence shown here is derived from an EMBL/GenBank/DDBJ whole genome shotgun (WGS) entry which is preliminary data.</text>
</comment>
<dbReference type="PANTHER" id="PTHR13847:SF281">
    <property type="entry name" value="FAD DEPENDENT OXIDOREDUCTASE DOMAIN-CONTAINING PROTEIN"/>
    <property type="match status" value="1"/>
</dbReference>
<organism evidence="3 4">
    <name type="scientific">Pseudooceanicola albus</name>
    <dbReference type="NCBI Taxonomy" id="2692189"/>
    <lineage>
        <taxon>Bacteria</taxon>
        <taxon>Pseudomonadati</taxon>
        <taxon>Pseudomonadota</taxon>
        <taxon>Alphaproteobacteria</taxon>
        <taxon>Rhodobacterales</taxon>
        <taxon>Paracoccaceae</taxon>
        <taxon>Pseudooceanicola</taxon>
    </lineage>
</organism>
<dbReference type="PANTHER" id="PTHR13847">
    <property type="entry name" value="SARCOSINE DEHYDROGENASE-RELATED"/>
    <property type="match status" value="1"/>
</dbReference>
<gene>
    <name evidence="3" type="ORF">GR170_02370</name>
</gene>
<dbReference type="Proteomes" id="UP000477911">
    <property type="component" value="Unassembled WGS sequence"/>
</dbReference>
<dbReference type="AlphaFoldDB" id="A0A6L7FZY4"/>
<feature type="domain" description="FAD dependent oxidoreductase" evidence="2">
    <location>
        <begin position="42"/>
        <end position="400"/>
    </location>
</feature>
<dbReference type="InterPro" id="IPR006076">
    <property type="entry name" value="FAD-dep_OxRdtase"/>
</dbReference>
<evidence type="ECO:0000256" key="1">
    <source>
        <dbReference type="ARBA" id="ARBA00023002"/>
    </source>
</evidence>
<proteinExistence type="predicted"/>
<keyword evidence="4" id="KW-1185">Reference proteome</keyword>
<reference evidence="3 4" key="1">
    <citation type="submission" date="2019-12" db="EMBL/GenBank/DDBJ databases">
        <authorList>
            <person name="Li M."/>
        </authorList>
    </citation>
    <scope>NUCLEOTIDE SEQUENCE [LARGE SCALE GENOMIC DNA]</scope>
    <source>
        <strain evidence="3 4">GBMRC 2024</strain>
    </source>
</reference>
<dbReference type="Gene3D" id="3.30.9.10">
    <property type="entry name" value="D-Amino Acid Oxidase, subunit A, domain 2"/>
    <property type="match status" value="1"/>
</dbReference>
<sequence length="444" mass="48072">MTPRRLYPDYTYSRSPIERCYWAEAVPETALTFPPLADHRTDALVIGGGFTGLNAAISLARAGIEVTLIDAQFPGFGASGRNGGFCCIGSHRASDALLTRRFGAGEPAAVNRTEAAAVAHVEAFLEAENLDVDRHSEGEVILAHTAAKMEQFRRDAEAHLRDWGSPATLIEKPDLAAHGLNGPLWHGAIQMPHGFALHPRKYLAGLAAAARRAGAQLHGATPALRIDDSGPQPKVITANGTITANRVLIATNGYASENLHPWLRGRYIPAQSSVLTTRPMTPEELSAQGFTSRQMSYEDRKMLHYFHLTPEGRMVFGMRGALRSSAANEKRIAARLRADFEAAFPAWKHVESPFYWSGMVCVTASLTPFCGALPGSPKVFAAFGYHGNGVAMGSYLGAQMGRLAAGDTPDLPKSFATPPMRFPLGRHRMLLLAAEYGMSRLLNR</sequence>
<dbReference type="GO" id="GO:0016491">
    <property type="term" value="F:oxidoreductase activity"/>
    <property type="evidence" value="ECO:0007669"/>
    <property type="project" value="UniProtKB-KW"/>
</dbReference>
<dbReference type="Pfam" id="PF01266">
    <property type="entry name" value="DAO"/>
    <property type="match status" value="1"/>
</dbReference>
<evidence type="ECO:0000259" key="2">
    <source>
        <dbReference type="Pfam" id="PF01266"/>
    </source>
</evidence>
<dbReference type="InterPro" id="IPR036188">
    <property type="entry name" value="FAD/NAD-bd_sf"/>
</dbReference>